<dbReference type="Gene3D" id="1.25.40.10">
    <property type="entry name" value="Tetratricopeptide repeat domain"/>
    <property type="match status" value="1"/>
</dbReference>
<keyword evidence="5" id="KW-1185">Reference proteome</keyword>
<name>A0A4Y7JSY7_PAPSO</name>
<proteinExistence type="inferred from homology"/>
<evidence type="ECO:0000256" key="3">
    <source>
        <dbReference type="PROSITE-ProRule" id="PRU00708"/>
    </source>
</evidence>
<evidence type="ECO:0000256" key="1">
    <source>
        <dbReference type="ARBA" id="ARBA00007626"/>
    </source>
</evidence>
<dbReference type="InterPro" id="IPR011990">
    <property type="entry name" value="TPR-like_helical_dom_sf"/>
</dbReference>
<dbReference type="Proteomes" id="UP000316621">
    <property type="component" value="Chromosome 5"/>
</dbReference>
<dbReference type="AlphaFoldDB" id="A0A4Y7JSY7"/>
<sequence length="114" mass="12739">MQSDGVLPDIFTYNKARQLLSEIPNKGLVADVVTYTSMINGLFKEGMIIEAEKLIIEMKDKGCMPNATTYDTIIKGYLLENDVARALELLKEMRKRKLSLTDGTKSLLISLLSP</sequence>
<reference evidence="4 5" key="1">
    <citation type="journal article" date="2018" name="Science">
        <title>The opium poppy genome and morphinan production.</title>
        <authorList>
            <person name="Guo L."/>
            <person name="Winzer T."/>
            <person name="Yang X."/>
            <person name="Li Y."/>
            <person name="Ning Z."/>
            <person name="He Z."/>
            <person name="Teodor R."/>
            <person name="Lu Y."/>
            <person name="Bowser T.A."/>
            <person name="Graham I.A."/>
            <person name="Ye K."/>
        </authorList>
    </citation>
    <scope>NUCLEOTIDE SEQUENCE [LARGE SCALE GENOMIC DNA]</scope>
    <source>
        <strain evidence="5">cv. HN1</strain>
        <tissue evidence="4">Leaves</tissue>
    </source>
</reference>
<evidence type="ECO:0000313" key="5">
    <source>
        <dbReference type="Proteomes" id="UP000316621"/>
    </source>
</evidence>
<dbReference type="PANTHER" id="PTHR47941">
    <property type="entry name" value="PENTATRICOPEPTIDE REPEAT-CONTAINING PROTEIN 3, MITOCHONDRIAL"/>
    <property type="match status" value="1"/>
</dbReference>
<accession>A0A4Y7JSY7</accession>
<protein>
    <recommendedName>
        <fullName evidence="6">Pentacotripeptide-repeat region of PRORP domain-containing protein</fullName>
    </recommendedName>
</protein>
<dbReference type="STRING" id="3469.A0A4Y7JSY7"/>
<dbReference type="Pfam" id="PF13041">
    <property type="entry name" value="PPR_2"/>
    <property type="match status" value="1"/>
</dbReference>
<evidence type="ECO:0008006" key="6">
    <source>
        <dbReference type="Google" id="ProtNLM"/>
    </source>
</evidence>
<organism evidence="4 5">
    <name type="scientific">Papaver somniferum</name>
    <name type="common">Opium poppy</name>
    <dbReference type="NCBI Taxonomy" id="3469"/>
    <lineage>
        <taxon>Eukaryota</taxon>
        <taxon>Viridiplantae</taxon>
        <taxon>Streptophyta</taxon>
        <taxon>Embryophyta</taxon>
        <taxon>Tracheophyta</taxon>
        <taxon>Spermatophyta</taxon>
        <taxon>Magnoliopsida</taxon>
        <taxon>Ranunculales</taxon>
        <taxon>Papaveraceae</taxon>
        <taxon>Papaveroideae</taxon>
        <taxon>Papaver</taxon>
    </lineage>
</organism>
<dbReference type="EMBL" id="CM010719">
    <property type="protein sequence ID" value="RZC63180.1"/>
    <property type="molecule type" value="Genomic_DNA"/>
</dbReference>
<dbReference type="NCBIfam" id="TIGR00756">
    <property type="entry name" value="PPR"/>
    <property type="match status" value="2"/>
</dbReference>
<evidence type="ECO:0000313" key="4">
    <source>
        <dbReference type="EMBL" id="RZC63180.1"/>
    </source>
</evidence>
<dbReference type="InterPro" id="IPR002885">
    <property type="entry name" value="PPR_rpt"/>
</dbReference>
<comment type="similarity">
    <text evidence="1">Belongs to the PPR family. P subfamily.</text>
</comment>
<gene>
    <name evidence="4" type="ORF">C5167_024936</name>
</gene>
<evidence type="ECO:0000256" key="2">
    <source>
        <dbReference type="ARBA" id="ARBA00022737"/>
    </source>
</evidence>
<keyword evidence="2" id="KW-0677">Repeat</keyword>
<feature type="repeat" description="PPR" evidence="3">
    <location>
        <begin position="31"/>
        <end position="65"/>
    </location>
</feature>
<dbReference type="PROSITE" id="PS51375">
    <property type="entry name" value="PPR"/>
    <property type="match status" value="2"/>
</dbReference>
<dbReference type="OMA" id="FMEPRDD"/>
<feature type="repeat" description="PPR" evidence="3">
    <location>
        <begin position="66"/>
        <end position="100"/>
    </location>
</feature>
<dbReference type="Gramene" id="RZC63180">
    <property type="protein sequence ID" value="RZC63180"/>
    <property type="gene ID" value="C5167_024936"/>
</dbReference>